<protein>
    <submittedName>
        <fullName evidence="2">Tight adherence protein B</fullName>
    </submittedName>
</protein>
<dbReference type="OrthoDB" id="3267562at2"/>
<keyword evidence="1" id="KW-0472">Membrane</keyword>
<evidence type="ECO:0000313" key="3">
    <source>
        <dbReference type="Proteomes" id="UP000190857"/>
    </source>
</evidence>
<name>A0A1T5KED9_9MICO</name>
<feature type="transmembrane region" description="Helical" evidence="1">
    <location>
        <begin position="153"/>
        <end position="170"/>
    </location>
</feature>
<dbReference type="PANTHER" id="PTHR35007:SF4">
    <property type="entry name" value="CONSERVED TRANSMEMBRANE PROTEIN-RELATED"/>
    <property type="match status" value="1"/>
</dbReference>
<keyword evidence="3" id="KW-1185">Reference proteome</keyword>
<accession>A0A1T5KED9</accession>
<dbReference type="Proteomes" id="UP000190857">
    <property type="component" value="Unassembled WGS sequence"/>
</dbReference>
<dbReference type="STRING" id="123320.SAMN06309945_2137"/>
<keyword evidence="1" id="KW-1133">Transmembrane helix</keyword>
<organism evidence="2 3">
    <name type="scientific">Okibacterium fritillariae</name>
    <dbReference type="NCBI Taxonomy" id="123320"/>
    <lineage>
        <taxon>Bacteria</taxon>
        <taxon>Bacillati</taxon>
        <taxon>Actinomycetota</taxon>
        <taxon>Actinomycetes</taxon>
        <taxon>Micrococcales</taxon>
        <taxon>Microbacteriaceae</taxon>
        <taxon>Okibacterium</taxon>
    </lineage>
</organism>
<evidence type="ECO:0000313" key="2">
    <source>
        <dbReference type="EMBL" id="SKC61765.1"/>
    </source>
</evidence>
<sequence>MTVQRLSAARTTVVRRIVHAAAVDERPHAENIATVVQRLAVVLEAGVAPGSAWRYLDDDSAAVSSDSVAPVVHAMRRLRRGGSVVPVLLEAAPRTGPAAPLWRAVAAAWQVSETTGAPLAPCLTSIAASLLDVGSTERAVQIALAGPTATSRLVLGLPVVGLFFGALLGFDTLQFLFTTTLGAVCGLAAVVLVLIARRWSNRLVRAVAPRGRAPGLLLDLTIIALASGRSALSAVAAVSTAITDCELESATESAEHSDREAVLVLSKRAGIPASLLLASEAQSYRRIARTAAARNAEKLGTQLLLPLGLCILPAFILLGVVPIVAGILSSSISAL</sequence>
<feature type="transmembrane region" description="Helical" evidence="1">
    <location>
        <begin position="303"/>
        <end position="328"/>
    </location>
</feature>
<evidence type="ECO:0000256" key="1">
    <source>
        <dbReference type="SAM" id="Phobius"/>
    </source>
</evidence>
<dbReference type="PANTHER" id="PTHR35007">
    <property type="entry name" value="INTEGRAL MEMBRANE PROTEIN-RELATED"/>
    <property type="match status" value="1"/>
</dbReference>
<dbReference type="AlphaFoldDB" id="A0A1T5KED9"/>
<dbReference type="EMBL" id="FUZP01000002">
    <property type="protein sequence ID" value="SKC61765.1"/>
    <property type="molecule type" value="Genomic_DNA"/>
</dbReference>
<proteinExistence type="predicted"/>
<reference evidence="2 3" key="1">
    <citation type="submission" date="2017-02" db="EMBL/GenBank/DDBJ databases">
        <authorList>
            <person name="Peterson S.W."/>
        </authorList>
    </citation>
    <scope>NUCLEOTIDE SEQUENCE [LARGE SCALE GENOMIC DNA]</scope>
    <source>
        <strain evidence="2 3">VKM Ac-2059</strain>
    </source>
</reference>
<dbReference type="RefSeq" id="WP_079728202.1">
    <property type="nucleotide sequence ID" value="NZ_FUZP01000002.1"/>
</dbReference>
<keyword evidence="1" id="KW-0812">Transmembrane</keyword>
<feature type="transmembrane region" description="Helical" evidence="1">
    <location>
        <begin position="176"/>
        <end position="196"/>
    </location>
</feature>
<gene>
    <name evidence="2" type="ORF">SAMN06309945_2137</name>
</gene>